<organism evidence="2 3">
    <name type="scientific">Jutongia hominis</name>
    <dbReference type="NCBI Taxonomy" id="2763664"/>
    <lineage>
        <taxon>Bacteria</taxon>
        <taxon>Bacillati</taxon>
        <taxon>Bacillota</taxon>
        <taxon>Clostridia</taxon>
        <taxon>Lachnospirales</taxon>
        <taxon>Lachnospiraceae</taxon>
        <taxon>Jutongia</taxon>
    </lineage>
</organism>
<protein>
    <submittedName>
        <fullName evidence="2">Glycosyltransferase</fullName>
    </submittedName>
</protein>
<dbReference type="Proteomes" id="UP000637513">
    <property type="component" value="Unassembled WGS sequence"/>
</dbReference>
<gene>
    <name evidence="2" type="ORF">H8700_11730</name>
</gene>
<feature type="domain" description="Spore protein YkvP/CgeB glycosyl transferase-like" evidence="1">
    <location>
        <begin position="264"/>
        <end position="380"/>
    </location>
</feature>
<accession>A0ABR7MY01</accession>
<evidence type="ECO:0000313" key="3">
    <source>
        <dbReference type="Proteomes" id="UP000637513"/>
    </source>
</evidence>
<dbReference type="RefSeq" id="WP_249305769.1">
    <property type="nucleotide sequence ID" value="NZ_JACRSW010000040.1"/>
</dbReference>
<evidence type="ECO:0000313" key="2">
    <source>
        <dbReference type="EMBL" id="MBC8558365.1"/>
    </source>
</evidence>
<sequence>MRILFYQWNAYNLYDIKETLSALGHEVVMLDKPIPHIEKDDTYTDWLADSLKKASFDIVFSINFFPVLATACHESATPYVCWNCDSPLLAMYHQAVFYPTNFIFTFDRTNVEEMHALGVKNVFHLPLAAAAKRLNTQIDKTKEVLYPVSFIGRLYEKNSYDRIAAKLPDYLAGYLECAMNAQLAVSDGNLFDLLLTDEICDRLEEITDYRQSDDSFADIRMLFATTVLGFKTASMERIRNLNALSLSGSKVHLFTDSTTNPLVGVTIHPSVDYLSQMPQIFYQSGINLNMTIPNIKSGIPLRVWDILGSQSFLLTNYQSELCEHFTPGKHFAIFESKEDLTAKVDFYLRHDTLRQKIALTGWEAIQKDHTYEQRIRQIMQIIQQ</sequence>
<name>A0ABR7MY01_9FIRM</name>
<proteinExistence type="predicted"/>
<dbReference type="InterPro" id="IPR055259">
    <property type="entry name" value="YkvP/CgeB_Glyco_trans-like"/>
</dbReference>
<comment type="caution">
    <text evidence="2">The sequence shown here is derived from an EMBL/GenBank/DDBJ whole genome shotgun (WGS) entry which is preliminary data.</text>
</comment>
<keyword evidence="3" id="KW-1185">Reference proteome</keyword>
<dbReference type="Pfam" id="PF13524">
    <property type="entry name" value="Glyco_trans_1_2"/>
    <property type="match status" value="1"/>
</dbReference>
<dbReference type="EMBL" id="JACRSW010000040">
    <property type="protein sequence ID" value="MBC8558365.1"/>
    <property type="molecule type" value="Genomic_DNA"/>
</dbReference>
<evidence type="ECO:0000259" key="1">
    <source>
        <dbReference type="Pfam" id="PF13524"/>
    </source>
</evidence>
<reference evidence="2 3" key="1">
    <citation type="submission" date="2020-08" db="EMBL/GenBank/DDBJ databases">
        <title>Genome public.</title>
        <authorList>
            <person name="Liu C."/>
            <person name="Sun Q."/>
        </authorList>
    </citation>
    <scope>NUCLEOTIDE SEQUENCE [LARGE SCALE GENOMIC DNA]</scope>
    <source>
        <strain evidence="2 3">BX3</strain>
    </source>
</reference>